<feature type="region of interest" description="Disordered" evidence="7">
    <location>
        <begin position="871"/>
        <end position="897"/>
    </location>
</feature>
<keyword evidence="4" id="KW-0547">Nucleotide-binding</keyword>
<dbReference type="EMBL" id="CP060828">
    <property type="protein sequence ID" value="QNP69635.1"/>
    <property type="molecule type" value="Genomic_DNA"/>
</dbReference>
<dbReference type="InterPro" id="IPR012341">
    <property type="entry name" value="6hp_glycosidase-like_sf"/>
</dbReference>
<evidence type="ECO:0000256" key="7">
    <source>
        <dbReference type="SAM" id="MobiDB-lite"/>
    </source>
</evidence>
<dbReference type="CDD" id="cd04791">
    <property type="entry name" value="LanC_SerThrkinase"/>
    <property type="match status" value="1"/>
</dbReference>
<dbReference type="KEGG" id="sroi:IAG44_09390"/>
<evidence type="ECO:0000256" key="5">
    <source>
        <dbReference type="ARBA" id="ARBA00022777"/>
    </source>
</evidence>
<dbReference type="SMART" id="SM01260">
    <property type="entry name" value="LANC_like"/>
    <property type="match status" value="1"/>
</dbReference>
<dbReference type="SUPFAM" id="SSF56112">
    <property type="entry name" value="Protein kinase-like (PK-like)"/>
    <property type="match status" value="1"/>
</dbReference>
<evidence type="ECO:0000256" key="4">
    <source>
        <dbReference type="ARBA" id="ARBA00022741"/>
    </source>
</evidence>
<dbReference type="GO" id="GO:0004674">
    <property type="term" value="F:protein serine/threonine kinase activity"/>
    <property type="evidence" value="ECO:0007669"/>
    <property type="project" value="UniProtKB-KW"/>
</dbReference>
<dbReference type="SUPFAM" id="SSF158745">
    <property type="entry name" value="LanC-like"/>
    <property type="match status" value="1"/>
</dbReference>
<evidence type="ECO:0000256" key="6">
    <source>
        <dbReference type="ARBA" id="ARBA00022840"/>
    </source>
</evidence>
<dbReference type="InterPro" id="IPR053524">
    <property type="entry name" value="Aerial_hyphae_peptide-synth"/>
</dbReference>
<accession>A0A7H0IA19</accession>
<keyword evidence="2" id="KW-0723">Serine/threonine-protein kinase</keyword>
<keyword evidence="10" id="KW-1185">Reference proteome</keyword>
<reference evidence="9 10" key="1">
    <citation type="submission" date="2020-08" db="EMBL/GenBank/DDBJ databases">
        <title>A novel species.</title>
        <authorList>
            <person name="Gao J."/>
        </authorList>
    </citation>
    <scope>NUCLEOTIDE SEQUENCE [LARGE SCALE GENOMIC DNA]</scope>
    <source>
        <strain evidence="9 10">CRXT-G-22</strain>
    </source>
</reference>
<dbReference type="InterPro" id="IPR011009">
    <property type="entry name" value="Kinase-like_dom_sf"/>
</dbReference>
<dbReference type="Gene3D" id="1.50.10.10">
    <property type="match status" value="2"/>
</dbReference>
<dbReference type="Pfam" id="PF00069">
    <property type="entry name" value="Pkinase"/>
    <property type="match status" value="1"/>
</dbReference>
<dbReference type="PANTHER" id="PTHR43289">
    <property type="entry name" value="MITOGEN-ACTIVATED PROTEIN KINASE KINASE KINASE 20-RELATED"/>
    <property type="match status" value="1"/>
</dbReference>
<evidence type="ECO:0000256" key="1">
    <source>
        <dbReference type="ARBA" id="ARBA00012513"/>
    </source>
</evidence>
<dbReference type="NCBIfam" id="NF038151">
    <property type="entry name" value="lanthi_synth_III"/>
    <property type="match status" value="1"/>
</dbReference>
<evidence type="ECO:0000313" key="10">
    <source>
        <dbReference type="Proteomes" id="UP000516052"/>
    </source>
</evidence>
<dbReference type="InterPro" id="IPR058053">
    <property type="entry name" value="RamC_C"/>
</dbReference>
<dbReference type="InterPro" id="IPR007822">
    <property type="entry name" value="LANC-like"/>
</dbReference>
<evidence type="ECO:0000259" key="8">
    <source>
        <dbReference type="PROSITE" id="PS50011"/>
    </source>
</evidence>
<keyword evidence="3" id="KW-0808">Transferase</keyword>
<dbReference type="EC" id="2.7.11.1" evidence="1"/>
<keyword evidence="6" id="KW-0067">ATP-binding</keyword>
<gene>
    <name evidence="9" type="primary">lanKC</name>
    <name evidence="9" type="ORF">IAG44_09390</name>
</gene>
<feature type="compositionally biased region" description="Low complexity" evidence="7">
    <location>
        <begin position="884"/>
        <end position="897"/>
    </location>
</feature>
<dbReference type="GO" id="GO:0005524">
    <property type="term" value="F:ATP binding"/>
    <property type="evidence" value="ECO:0007669"/>
    <property type="project" value="UniProtKB-KW"/>
</dbReference>
<dbReference type="SMART" id="SM00220">
    <property type="entry name" value="S_TKc"/>
    <property type="match status" value="1"/>
</dbReference>
<protein>
    <recommendedName>
        <fullName evidence="1">non-specific serine/threonine protein kinase</fullName>
        <ecNumber evidence="1">2.7.11.1</ecNumber>
    </recommendedName>
</protein>
<dbReference type="PANTHER" id="PTHR43289:SF6">
    <property type="entry name" value="SERINE_THREONINE-PROTEIN KINASE NEKL-3"/>
    <property type="match status" value="1"/>
</dbReference>
<dbReference type="RefSeq" id="WP_187746674.1">
    <property type="nucleotide sequence ID" value="NZ_CP060828.1"/>
</dbReference>
<evidence type="ECO:0000313" key="9">
    <source>
        <dbReference type="EMBL" id="QNP69635.1"/>
    </source>
</evidence>
<dbReference type="Proteomes" id="UP000516052">
    <property type="component" value="Chromosome"/>
</dbReference>
<dbReference type="Pfam" id="PF25816">
    <property type="entry name" value="RamC_N"/>
    <property type="match status" value="1"/>
</dbReference>
<dbReference type="InterPro" id="IPR057929">
    <property type="entry name" value="RamC_N"/>
</dbReference>
<dbReference type="GO" id="GO:0005975">
    <property type="term" value="P:carbohydrate metabolic process"/>
    <property type="evidence" value="ECO:0007669"/>
    <property type="project" value="InterPro"/>
</dbReference>
<evidence type="ECO:0000256" key="3">
    <source>
        <dbReference type="ARBA" id="ARBA00022679"/>
    </source>
</evidence>
<name>A0A7H0IA19_9ACTN</name>
<proteinExistence type="predicted"/>
<feature type="domain" description="Protein kinase" evidence="8">
    <location>
        <begin position="230"/>
        <end position="528"/>
    </location>
</feature>
<sequence>MDLRYPAYCVANPRFYETPERVSLDGGWVDYGSHIGEPSGWRRSVEEQWTRIQPPVGTPKLPVQGWKIHVSSTLENAIETLKAVAEYCFKRTLHFKFLPHSLVMQARSAKYAPREASGKFITIYTRSPAELRRTLEDLDRKIGGWPGPYILSDLRWNEGPLYIRYGAFMLRFAHVDDGTQVAAIERPDGVLVADHREPRFVLPEWVEVPDFLAEAVRPRISGEQPSEFPYDVLGVLHFSNGGGVYRARRLRDGMEVVLKEGRPYAGLDRTGEDATARLRREYAVLSDLQGLPGIPQVFDCHTLGGHEFLAMEHVYGQSLQSWVAQNYLFLSGIGDGNETQGYRDSVDVIMDQLEQAVRSIHGRGYVFNDLHPGNVMIDEDLNISLIDFEAMRRESDAGPRPLGVPGFAAPDSLRGFEADRYSLNAIRLCLYFPLISLLALCPAKAVTFIDTARDRLELDEDVVTELRRSLAAPGPAQSGLRPADPELAFTTAAGPWYVQERALQASIRRTATPDRQDRLFPGDINQFFHGGGGIAFGAAGVIDALHTAGVTELAPYVDWLEHDILTSRVPRLGLYDGAAGICWVLHRMGRADTAFAIYDKVAEESAGLFGTKLFDGLSGIGLTSLDFYRRSAEPRFLDHAVRTAAVVEGSVDSGRFAVGAGSLSADSLLRDRNGNAVENFWGGLLYGWSGLALFMIRVYEVTGEERWRRAAVTALHRDLDECESMPDGTLQVKNGARVLPYLATGSAGVAMVSDLILRHVSDERIEGALPELSLACATEFSIGAGLLNGRTGLIGALRQVKHRLDWPDADKRVDEGVASLNLHALSDEFGLIFPGDQNLRASTDLGTGSAGVLQLINVLAGRTGELLPFLGPEPWTPPHQDPSATAAGAGITTSEHR</sequence>
<organism evidence="9 10">
    <name type="scientific">Streptomyces roseirectus</name>
    <dbReference type="NCBI Taxonomy" id="2768066"/>
    <lineage>
        <taxon>Bacteria</taxon>
        <taxon>Bacillati</taxon>
        <taxon>Actinomycetota</taxon>
        <taxon>Actinomycetes</taxon>
        <taxon>Kitasatosporales</taxon>
        <taxon>Streptomycetaceae</taxon>
        <taxon>Streptomyces</taxon>
    </lineage>
</organism>
<dbReference type="AlphaFoldDB" id="A0A7H0IA19"/>
<dbReference type="InterPro" id="IPR000719">
    <property type="entry name" value="Prot_kinase_dom"/>
</dbReference>
<dbReference type="GO" id="GO:0031179">
    <property type="term" value="P:peptide modification"/>
    <property type="evidence" value="ECO:0007669"/>
    <property type="project" value="InterPro"/>
</dbReference>
<keyword evidence="5" id="KW-0418">Kinase</keyword>
<evidence type="ECO:0000256" key="2">
    <source>
        <dbReference type="ARBA" id="ARBA00022527"/>
    </source>
</evidence>
<dbReference type="Gene3D" id="1.10.510.10">
    <property type="entry name" value="Transferase(Phosphotransferase) domain 1"/>
    <property type="match status" value="1"/>
</dbReference>
<dbReference type="PROSITE" id="PS50011">
    <property type="entry name" value="PROTEIN_KINASE_DOM"/>
    <property type="match status" value="1"/>
</dbReference>